<keyword evidence="2" id="KW-0328">Glycosyltransferase</keyword>
<evidence type="ECO:0000313" key="2">
    <source>
        <dbReference type="EMBL" id="MCP8939328.1"/>
    </source>
</evidence>
<protein>
    <submittedName>
        <fullName evidence="2">Phosphoribosyltransferase</fullName>
    </submittedName>
</protein>
<dbReference type="InterPro" id="IPR000836">
    <property type="entry name" value="PRTase_dom"/>
</dbReference>
<proteinExistence type="predicted"/>
<name>A0ABT1LE04_9HYPH</name>
<dbReference type="InterPro" id="IPR029057">
    <property type="entry name" value="PRTase-like"/>
</dbReference>
<dbReference type="Gene3D" id="3.40.50.2020">
    <property type="match status" value="1"/>
</dbReference>
<dbReference type="Proteomes" id="UP001205890">
    <property type="component" value="Unassembled WGS sequence"/>
</dbReference>
<evidence type="ECO:0000259" key="1">
    <source>
        <dbReference type="Pfam" id="PF00156"/>
    </source>
</evidence>
<reference evidence="2 3" key="1">
    <citation type="submission" date="2022-07" db="EMBL/GenBank/DDBJ databases">
        <authorList>
            <person name="Li W.-J."/>
            <person name="Deng Q.-Q."/>
        </authorList>
    </citation>
    <scope>NUCLEOTIDE SEQUENCE [LARGE SCALE GENOMIC DNA]</scope>
    <source>
        <strain evidence="2 3">SYSU M60028</strain>
    </source>
</reference>
<keyword evidence="3" id="KW-1185">Reference proteome</keyword>
<evidence type="ECO:0000313" key="3">
    <source>
        <dbReference type="Proteomes" id="UP001205890"/>
    </source>
</evidence>
<sequence length="220" mass="22923">MAAPDIFADRADAGRRLAQELAKRSFVDPVVYALPRGGVPVAAPVAEALRAPLDILLVRKIGVPSQPELAAGAVVDGADPIAVWNDDVTSACGLGPEELDALKREQLALIEKRRALYGASRAPVDPAGRTAIVVDDGLATGATARAAIAALRRRGARAVVLAVPVAPAEAVPQFRALCDEVVCLSQPSWFPGVGAFYSDFGQTTDAQVVAALKAARTHFQ</sequence>
<comment type="caution">
    <text evidence="2">The sequence shown here is derived from an EMBL/GenBank/DDBJ whole genome shotgun (WGS) entry which is preliminary data.</text>
</comment>
<dbReference type="SUPFAM" id="SSF53271">
    <property type="entry name" value="PRTase-like"/>
    <property type="match status" value="1"/>
</dbReference>
<keyword evidence="2" id="KW-0808">Transferase</keyword>
<accession>A0ABT1LE04</accession>
<dbReference type="Pfam" id="PF00156">
    <property type="entry name" value="Pribosyltran"/>
    <property type="match status" value="1"/>
</dbReference>
<dbReference type="EMBL" id="JANCLU010000011">
    <property type="protein sequence ID" value="MCP8939328.1"/>
    <property type="molecule type" value="Genomic_DNA"/>
</dbReference>
<organism evidence="2 3">
    <name type="scientific">Alsobacter ponti</name>
    <dbReference type="NCBI Taxonomy" id="2962936"/>
    <lineage>
        <taxon>Bacteria</taxon>
        <taxon>Pseudomonadati</taxon>
        <taxon>Pseudomonadota</taxon>
        <taxon>Alphaproteobacteria</taxon>
        <taxon>Hyphomicrobiales</taxon>
        <taxon>Alsobacteraceae</taxon>
        <taxon>Alsobacter</taxon>
    </lineage>
</organism>
<dbReference type="GO" id="GO:0016757">
    <property type="term" value="F:glycosyltransferase activity"/>
    <property type="evidence" value="ECO:0007669"/>
    <property type="project" value="UniProtKB-KW"/>
</dbReference>
<feature type="domain" description="Phosphoribosyltransferase" evidence="1">
    <location>
        <begin position="11"/>
        <end position="195"/>
    </location>
</feature>
<dbReference type="RefSeq" id="WP_254742602.1">
    <property type="nucleotide sequence ID" value="NZ_JANCLU010000011.1"/>
</dbReference>
<gene>
    <name evidence="2" type="ORF">NK718_12445</name>
</gene>
<dbReference type="CDD" id="cd06223">
    <property type="entry name" value="PRTases_typeI"/>
    <property type="match status" value="1"/>
</dbReference>
<dbReference type="Gene3D" id="3.30.1310.20">
    <property type="entry name" value="PRTase-like"/>
    <property type="match status" value="1"/>
</dbReference>